<gene>
    <name evidence="4" type="ORF">F0344_20640</name>
</gene>
<dbReference type="Pfam" id="PF14016">
    <property type="entry name" value="DUF4232"/>
    <property type="match status" value="1"/>
</dbReference>
<evidence type="ECO:0000313" key="4">
    <source>
        <dbReference type="EMBL" id="QNE76710.1"/>
    </source>
</evidence>
<dbReference type="EMBL" id="CP045702">
    <property type="protein sequence ID" value="QNE76710.1"/>
    <property type="molecule type" value="Genomic_DNA"/>
</dbReference>
<keyword evidence="2" id="KW-0732">Signal</keyword>
<dbReference type="KEGG" id="sfiy:F0344_20640"/>
<feature type="signal peptide" evidence="2">
    <location>
        <begin position="1"/>
        <end position="28"/>
    </location>
</feature>
<evidence type="ECO:0000259" key="3">
    <source>
        <dbReference type="Pfam" id="PF14016"/>
    </source>
</evidence>
<evidence type="ECO:0000256" key="1">
    <source>
        <dbReference type="SAM" id="MobiDB-lite"/>
    </source>
</evidence>
<protein>
    <submittedName>
        <fullName evidence="4">DUF4232 domain-containing protein</fullName>
    </submittedName>
</protein>
<evidence type="ECO:0000256" key="2">
    <source>
        <dbReference type="SAM" id="SignalP"/>
    </source>
</evidence>
<keyword evidence="5" id="KW-1185">Reference proteome</keyword>
<dbReference type="PROSITE" id="PS51257">
    <property type="entry name" value="PROKAR_LIPOPROTEIN"/>
    <property type="match status" value="1"/>
</dbReference>
<reference evidence="5" key="1">
    <citation type="submission" date="2019-10" db="EMBL/GenBank/DDBJ databases">
        <title>Antimicrobial potential of Antarctic Bacteria.</title>
        <authorList>
            <person name="Benaud N."/>
            <person name="Edwards R.J."/>
            <person name="Ferrari B.C."/>
        </authorList>
    </citation>
    <scope>NUCLEOTIDE SEQUENCE [LARGE SCALE GENOMIC DNA]</scope>
    <source>
        <strain evidence="5">NBSH44</strain>
    </source>
</reference>
<evidence type="ECO:0000313" key="5">
    <source>
        <dbReference type="Proteomes" id="UP000515307"/>
    </source>
</evidence>
<dbReference type="InterPro" id="IPR025326">
    <property type="entry name" value="DUF4232"/>
</dbReference>
<proteinExistence type="predicted"/>
<dbReference type="RefSeq" id="WP_185300171.1">
    <property type="nucleotide sequence ID" value="NZ_CP045702.1"/>
</dbReference>
<dbReference type="AlphaFoldDB" id="A0A7G7BMZ5"/>
<accession>A0A7G7BMZ5</accession>
<feature type="region of interest" description="Disordered" evidence="1">
    <location>
        <begin position="34"/>
        <end position="110"/>
    </location>
</feature>
<organism evidence="4 5">
    <name type="scientific">Streptomyces finlayi</name>
    <dbReference type="NCBI Taxonomy" id="67296"/>
    <lineage>
        <taxon>Bacteria</taxon>
        <taxon>Bacillati</taxon>
        <taxon>Actinomycetota</taxon>
        <taxon>Actinomycetes</taxon>
        <taxon>Kitasatosporales</taxon>
        <taxon>Streptomycetaceae</taxon>
        <taxon>Streptomyces</taxon>
    </lineage>
</organism>
<name>A0A7G7BMZ5_9ACTN</name>
<sequence>MRNLRLRRAARTSALGTAALITALSLTACQGDGTTAADDAAVEPTVSASQQPAKSPATPTKTPDTAKDTNGSDSASGDAKGSGPGSVQPAAKQPRNTGDSGPATLACDGGNTRVTLAPVTRPVNHMLLTVTNTGSKACNAYHYPFLRFGDAQSAPRAVEASKPQAVVTLAPGATAYAGVMTESADGSGTGGYSTKDVTVSFQGREGSGSSGPSTDITLGKDVYVDSSAFVTHWQTSMDDALMH</sequence>
<feature type="compositionally biased region" description="Low complexity" evidence="1">
    <location>
        <begin position="52"/>
        <end position="81"/>
    </location>
</feature>
<dbReference type="Proteomes" id="UP000515307">
    <property type="component" value="Chromosome"/>
</dbReference>
<feature type="chain" id="PRO_5039080753" evidence="2">
    <location>
        <begin position="29"/>
        <end position="243"/>
    </location>
</feature>
<feature type="domain" description="DUF4232" evidence="3">
    <location>
        <begin position="107"/>
        <end position="234"/>
    </location>
</feature>